<evidence type="ECO:0000313" key="3">
    <source>
        <dbReference type="Proteomes" id="UP001168146"/>
    </source>
</evidence>
<protein>
    <submittedName>
        <fullName evidence="2">Uncharacterized protein</fullName>
    </submittedName>
</protein>
<gene>
    <name evidence="2" type="ORF">LTR82_011325</name>
</gene>
<accession>A0AAN6J552</accession>
<feature type="region of interest" description="Disordered" evidence="1">
    <location>
        <begin position="111"/>
        <end position="153"/>
    </location>
</feature>
<evidence type="ECO:0000313" key="2">
    <source>
        <dbReference type="EMBL" id="KAK0317556.1"/>
    </source>
</evidence>
<dbReference type="PANTHER" id="PTHR34776:SF1">
    <property type="entry name" value="F17F16.3 PROTEIN"/>
    <property type="match status" value="1"/>
</dbReference>
<feature type="compositionally biased region" description="Basic and acidic residues" evidence="1">
    <location>
        <begin position="81"/>
        <end position="95"/>
    </location>
</feature>
<feature type="compositionally biased region" description="Polar residues" evidence="1">
    <location>
        <begin position="10"/>
        <end position="25"/>
    </location>
</feature>
<evidence type="ECO:0000256" key="1">
    <source>
        <dbReference type="SAM" id="MobiDB-lite"/>
    </source>
</evidence>
<dbReference type="PANTHER" id="PTHR34776">
    <property type="entry name" value="F17F16.3 PROTEIN"/>
    <property type="match status" value="1"/>
</dbReference>
<dbReference type="EMBL" id="JASUXU010000042">
    <property type="protein sequence ID" value="KAK0317556.1"/>
    <property type="molecule type" value="Genomic_DNA"/>
</dbReference>
<name>A0AAN6J552_9PEZI</name>
<feature type="region of interest" description="Disordered" evidence="1">
    <location>
        <begin position="436"/>
        <end position="462"/>
    </location>
</feature>
<feature type="compositionally biased region" description="Basic and acidic residues" evidence="1">
    <location>
        <begin position="441"/>
        <end position="462"/>
    </location>
</feature>
<reference evidence="2" key="1">
    <citation type="submission" date="2021-12" db="EMBL/GenBank/DDBJ databases">
        <title>Black yeast isolated from Biological Soil Crust.</title>
        <authorList>
            <person name="Kurbessoian T."/>
        </authorList>
    </citation>
    <scope>NUCLEOTIDE SEQUENCE</scope>
    <source>
        <strain evidence="2">CCFEE 5208</strain>
    </source>
</reference>
<dbReference type="Proteomes" id="UP001168146">
    <property type="component" value="Unassembled WGS sequence"/>
</dbReference>
<feature type="compositionally biased region" description="Basic and acidic residues" evidence="1">
    <location>
        <begin position="127"/>
        <end position="150"/>
    </location>
</feature>
<sequence>MAGTRRSARQAGTESSPPSAKSTNGTKRKAEESSPATASKPKRGRSSKAAKEQKTLEETMPTSNDTEEQPDVEMSQPANESDAKDDGNGEFKRADGCWGWLDKASYETLKANGKGEDGQETNMKAGDSFKGKNKEGESMDDPEKALKDSRGGAGVNALDKVKADDGDSGKTGKVSIPLLKSDVTTLLIMTQGDENKNEAQTTNGAQEPAIEEDKEREKAQPSNVMEKGIIYFFTRGRVDTEHPEQVQDLQRSFMVLRPLPPGGKLTDGVIQDVGNNRLIAVPKKVWPKSGKDKFMAFVEKAGVSMETLKEEFFQGSTYTTQTVGTRHTPDVTPIGEGVYAITYTGSGRTTNHLSYMLTIPQEIGEVQKDVGIAEKGSFVLSAKNPNAKQPSYAALPQSAEFPKELLDEFGSLGWLPARPEHLNYVNAQVLLIGEDFNGEGTNKDEKDESKETPVEELEKLEHEDELRIQHLKGDDTVHLDLGISAKDYPSVKTTW</sequence>
<organism evidence="2 3">
    <name type="scientific">Friedmanniomyces endolithicus</name>
    <dbReference type="NCBI Taxonomy" id="329885"/>
    <lineage>
        <taxon>Eukaryota</taxon>
        <taxon>Fungi</taxon>
        <taxon>Dikarya</taxon>
        <taxon>Ascomycota</taxon>
        <taxon>Pezizomycotina</taxon>
        <taxon>Dothideomycetes</taxon>
        <taxon>Dothideomycetidae</taxon>
        <taxon>Mycosphaerellales</taxon>
        <taxon>Teratosphaeriaceae</taxon>
        <taxon>Friedmanniomyces</taxon>
    </lineage>
</organism>
<feature type="region of interest" description="Disordered" evidence="1">
    <location>
        <begin position="192"/>
        <end position="221"/>
    </location>
</feature>
<proteinExistence type="predicted"/>
<dbReference type="AlphaFoldDB" id="A0AAN6J552"/>
<feature type="region of interest" description="Disordered" evidence="1">
    <location>
        <begin position="1"/>
        <end position="97"/>
    </location>
</feature>
<comment type="caution">
    <text evidence="2">The sequence shown here is derived from an EMBL/GenBank/DDBJ whole genome shotgun (WGS) entry which is preliminary data.</text>
</comment>